<dbReference type="PROSITE" id="PS51900">
    <property type="entry name" value="CB"/>
    <property type="match status" value="1"/>
</dbReference>
<dbReference type="GO" id="GO:0006310">
    <property type="term" value="P:DNA recombination"/>
    <property type="evidence" value="ECO:0007669"/>
    <property type="project" value="UniProtKB-KW"/>
</dbReference>
<dbReference type="InterPro" id="IPR013762">
    <property type="entry name" value="Integrase-like_cat_sf"/>
</dbReference>
<gene>
    <name evidence="12" type="ORF">FCL54_07865</name>
</gene>
<dbReference type="SUPFAM" id="SSF56349">
    <property type="entry name" value="DNA breaking-rejoining enzymes"/>
    <property type="match status" value="1"/>
</dbReference>
<keyword evidence="13" id="KW-1185">Reference proteome</keyword>
<dbReference type="GO" id="GO:0007059">
    <property type="term" value="P:chromosome segregation"/>
    <property type="evidence" value="ECO:0007669"/>
    <property type="project" value="UniProtKB-KW"/>
</dbReference>
<keyword evidence="2" id="KW-0963">Cytoplasm</keyword>
<dbReference type="InterPro" id="IPR004107">
    <property type="entry name" value="Integrase_SAM-like_N"/>
</dbReference>
<protein>
    <submittedName>
        <fullName evidence="12">Integrase</fullName>
    </submittedName>
</protein>
<evidence type="ECO:0000256" key="9">
    <source>
        <dbReference type="PROSITE-ProRule" id="PRU01248"/>
    </source>
</evidence>
<evidence type="ECO:0000256" key="2">
    <source>
        <dbReference type="ARBA" id="ARBA00022490"/>
    </source>
</evidence>
<reference evidence="12 13" key="1">
    <citation type="submission" date="2019-04" db="EMBL/GenBank/DDBJ databases">
        <title>Bacillus caeni sp. nov., a bacterium isolated from mangrove sediment.</title>
        <authorList>
            <person name="Huang H."/>
            <person name="Mo K."/>
            <person name="Hu Y."/>
        </authorList>
    </citation>
    <scope>NUCLEOTIDE SEQUENCE [LARGE SCALE GENOMIC DNA]</scope>
    <source>
        <strain evidence="12 13">HB172195</strain>
    </source>
</reference>
<keyword evidence="3" id="KW-0132">Cell division</keyword>
<evidence type="ECO:0000313" key="13">
    <source>
        <dbReference type="Proteomes" id="UP000308230"/>
    </source>
</evidence>
<dbReference type="Pfam" id="PF02899">
    <property type="entry name" value="Phage_int_SAM_1"/>
    <property type="match status" value="1"/>
</dbReference>
<feature type="domain" description="Core-binding (CB)" evidence="11">
    <location>
        <begin position="1"/>
        <end position="82"/>
    </location>
</feature>
<dbReference type="PANTHER" id="PTHR30349:SF77">
    <property type="entry name" value="TYROSINE RECOMBINASE XERC"/>
    <property type="match status" value="1"/>
</dbReference>
<evidence type="ECO:0000313" key="12">
    <source>
        <dbReference type="EMBL" id="TLS37730.1"/>
    </source>
</evidence>
<evidence type="ECO:0000256" key="3">
    <source>
        <dbReference type="ARBA" id="ARBA00022618"/>
    </source>
</evidence>
<dbReference type="EMBL" id="SWLG01000005">
    <property type="protein sequence ID" value="TLS37730.1"/>
    <property type="molecule type" value="Genomic_DNA"/>
</dbReference>
<evidence type="ECO:0000256" key="8">
    <source>
        <dbReference type="ARBA" id="ARBA00023306"/>
    </source>
</evidence>
<dbReference type="InterPro" id="IPR044068">
    <property type="entry name" value="CB"/>
</dbReference>
<evidence type="ECO:0000256" key="7">
    <source>
        <dbReference type="ARBA" id="ARBA00023172"/>
    </source>
</evidence>
<dbReference type="Gene3D" id="1.10.150.130">
    <property type="match status" value="1"/>
</dbReference>
<dbReference type="GO" id="GO:0003677">
    <property type="term" value="F:DNA binding"/>
    <property type="evidence" value="ECO:0007669"/>
    <property type="project" value="UniProtKB-UniRule"/>
</dbReference>
<keyword evidence="5" id="KW-0229">DNA integration</keyword>
<keyword evidence="6 9" id="KW-0238">DNA-binding</keyword>
<evidence type="ECO:0000256" key="4">
    <source>
        <dbReference type="ARBA" id="ARBA00022829"/>
    </source>
</evidence>
<proteinExistence type="predicted"/>
<keyword evidence="8" id="KW-0131">Cell cycle</keyword>
<evidence type="ECO:0000256" key="1">
    <source>
        <dbReference type="ARBA" id="ARBA00004496"/>
    </source>
</evidence>
<dbReference type="InterPro" id="IPR011010">
    <property type="entry name" value="DNA_brk_join_enz"/>
</dbReference>
<dbReference type="GO" id="GO:0051301">
    <property type="term" value="P:cell division"/>
    <property type="evidence" value="ECO:0007669"/>
    <property type="project" value="UniProtKB-KW"/>
</dbReference>
<dbReference type="RefSeq" id="WP_138125092.1">
    <property type="nucleotide sequence ID" value="NZ_SWLG01000005.1"/>
</dbReference>
<comment type="subcellular location">
    <subcellularLocation>
        <location evidence="1">Cytoplasm</location>
    </subcellularLocation>
</comment>
<dbReference type="InterPro" id="IPR010998">
    <property type="entry name" value="Integrase_recombinase_N"/>
</dbReference>
<name>A0A5R9F5P8_9BACL</name>
<evidence type="ECO:0000259" key="10">
    <source>
        <dbReference type="PROSITE" id="PS51898"/>
    </source>
</evidence>
<organism evidence="12 13">
    <name type="scientific">Exobacillus caeni</name>
    <dbReference type="NCBI Taxonomy" id="2574798"/>
    <lineage>
        <taxon>Bacteria</taxon>
        <taxon>Bacillati</taxon>
        <taxon>Bacillota</taxon>
        <taxon>Bacilli</taxon>
        <taxon>Bacillales</taxon>
        <taxon>Guptibacillaceae</taxon>
        <taxon>Exobacillus</taxon>
    </lineage>
</organism>
<dbReference type="Gene3D" id="1.10.443.10">
    <property type="entry name" value="Intergrase catalytic core"/>
    <property type="match status" value="1"/>
</dbReference>
<dbReference type="PANTHER" id="PTHR30349">
    <property type="entry name" value="PHAGE INTEGRASE-RELATED"/>
    <property type="match status" value="1"/>
</dbReference>
<dbReference type="InterPro" id="IPR002104">
    <property type="entry name" value="Integrase_catalytic"/>
</dbReference>
<sequence>MNLSELWSLYEYDKRIEGYSKHTLKAYQIQTNLLVRHFGEKDVEEITFVDLKQYLAKDADRLKPSSLGHRVRYIRSLFKWAHSEGYIPSNPSHKLKEPKQGKRVPKFIMEEDLEVLRESCKGAREKALISLLYSTGCRIGEVHLMDKQHINWDNKSIIVLGKGDKEREVYFDTKTNLWLREYLNQRDDEIPSLFITERNPKKRSSIAQLRYTVKRIAKRSNVNVNIYPHRFRHSYCTHLMDRGAPLEVISNLAGHAKIETTRIYAQLSGEKRRELYRKYF</sequence>
<dbReference type="GO" id="GO:0005737">
    <property type="term" value="C:cytoplasm"/>
    <property type="evidence" value="ECO:0007669"/>
    <property type="project" value="UniProtKB-SubCell"/>
</dbReference>
<dbReference type="PROSITE" id="PS51898">
    <property type="entry name" value="TYR_RECOMBINASE"/>
    <property type="match status" value="1"/>
</dbReference>
<comment type="caution">
    <text evidence="12">The sequence shown here is derived from an EMBL/GenBank/DDBJ whole genome shotgun (WGS) entry which is preliminary data.</text>
</comment>
<keyword evidence="4" id="KW-0159">Chromosome partition</keyword>
<dbReference type="OrthoDB" id="9801717at2"/>
<keyword evidence="7" id="KW-0233">DNA recombination</keyword>
<dbReference type="Pfam" id="PF00589">
    <property type="entry name" value="Phage_integrase"/>
    <property type="match status" value="1"/>
</dbReference>
<evidence type="ECO:0000256" key="5">
    <source>
        <dbReference type="ARBA" id="ARBA00022908"/>
    </source>
</evidence>
<dbReference type="Proteomes" id="UP000308230">
    <property type="component" value="Unassembled WGS sequence"/>
</dbReference>
<evidence type="ECO:0000256" key="6">
    <source>
        <dbReference type="ARBA" id="ARBA00023125"/>
    </source>
</evidence>
<dbReference type="GO" id="GO:0015074">
    <property type="term" value="P:DNA integration"/>
    <property type="evidence" value="ECO:0007669"/>
    <property type="project" value="UniProtKB-KW"/>
</dbReference>
<dbReference type="AlphaFoldDB" id="A0A5R9F5P8"/>
<dbReference type="InterPro" id="IPR050090">
    <property type="entry name" value="Tyrosine_recombinase_XerCD"/>
</dbReference>
<accession>A0A5R9F5P8</accession>
<feature type="domain" description="Tyr recombinase" evidence="10">
    <location>
        <begin position="103"/>
        <end position="277"/>
    </location>
</feature>
<evidence type="ECO:0000259" key="11">
    <source>
        <dbReference type="PROSITE" id="PS51900"/>
    </source>
</evidence>